<protein>
    <submittedName>
        <fullName evidence="3">Uncharacterized protein</fullName>
    </submittedName>
</protein>
<keyword evidence="2" id="KW-0472">Membrane</keyword>
<dbReference type="EMBL" id="QROB01000009">
    <property type="protein sequence ID" value="RHK88505.1"/>
    <property type="molecule type" value="Genomic_DNA"/>
</dbReference>
<keyword evidence="2" id="KW-0812">Transmembrane</keyword>
<dbReference type="AlphaFoldDB" id="A0AB73ZDK1"/>
<comment type="caution">
    <text evidence="3">The sequence shown here is derived from an EMBL/GenBank/DDBJ whole genome shotgun (WGS) entry which is preliminary data.</text>
</comment>
<gene>
    <name evidence="3" type="ORF">DW043_07960</name>
</gene>
<evidence type="ECO:0000313" key="3">
    <source>
        <dbReference type="EMBL" id="RHK88505.1"/>
    </source>
</evidence>
<name>A0AB73ZDK1_PHOVU</name>
<evidence type="ECO:0000313" key="4">
    <source>
        <dbReference type="Proteomes" id="UP000286392"/>
    </source>
</evidence>
<keyword evidence="1" id="KW-0175">Coiled coil</keyword>
<accession>A0AB73ZDK1</accession>
<sequence>MFNQTKTKNKNMEDKSILEVLTQLESDLKDIKAAKEQIDDVLEVDSEINKNLADYSQQLASIVTQLGSLKELIKSEVKGIVSDVDSDVTARLVSVSQLVSNIGNLSSEIEDNAKKVVSNTTDAINDSCNKVIKNFEASTKNTCELFLKQTSDGVERLVQATTDLKGSATEFYGLKKEILQKFDALDRELSSLRAITDNIEKAVLGLVSENAHQTKNLHTANGNINLALKNLKSHEASLQNAIKAIEEKNDKTKKELKCAIDTNKKILFGVIALVIIDIILQFIVQ</sequence>
<feature type="coiled-coil region" evidence="1">
    <location>
        <begin position="228"/>
        <end position="262"/>
    </location>
</feature>
<reference evidence="3 4" key="1">
    <citation type="submission" date="2018-08" db="EMBL/GenBank/DDBJ databases">
        <title>A genome reference for cultivated species of the human gut microbiota.</title>
        <authorList>
            <person name="Zou Y."/>
            <person name="Xue W."/>
            <person name="Luo G."/>
        </authorList>
    </citation>
    <scope>NUCLEOTIDE SEQUENCE [LARGE SCALE GENOMIC DNA]</scope>
    <source>
        <strain evidence="3 4">AF39-8AT</strain>
    </source>
</reference>
<proteinExistence type="predicted"/>
<organism evidence="3 4">
    <name type="scientific">Phocaeicola vulgatus</name>
    <name type="common">Bacteroides vulgatus</name>
    <dbReference type="NCBI Taxonomy" id="821"/>
    <lineage>
        <taxon>Bacteria</taxon>
        <taxon>Pseudomonadati</taxon>
        <taxon>Bacteroidota</taxon>
        <taxon>Bacteroidia</taxon>
        <taxon>Bacteroidales</taxon>
        <taxon>Bacteroidaceae</taxon>
        <taxon>Phocaeicola</taxon>
    </lineage>
</organism>
<keyword evidence="2" id="KW-1133">Transmembrane helix</keyword>
<evidence type="ECO:0000256" key="2">
    <source>
        <dbReference type="SAM" id="Phobius"/>
    </source>
</evidence>
<evidence type="ECO:0000256" key="1">
    <source>
        <dbReference type="SAM" id="Coils"/>
    </source>
</evidence>
<feature type="transmembrane region" description="Helical" evidence="2">
    <location>
        <begin position="266"/>
        <end position="284"/>
    </location>
</feature>
<dbReference type="Proteomes" id="UP000286392">
    <property type="component" value="Unassembled WGS sequence"/>
</dbReference>